<dbReference type="EMBL" id="LR828257">
    <property type="protein sequence ID" value="CAD0338850.1"/>
    <property type="molecule type" value="Genomic_DNA"/>
</dbReference>
<name>A0A6V7DQQ3_9XANT</name>
<evidence type="ECO:0000313" key="1">
    <source>
        <dbReference type="EMBL" id="CAD0338859.1"/>
    </source>
</evidence>
<gene>
    <name evidence="1" type="ORF">CFBP498_26230</name>
</gene>
<evidence type="ECO:0000313" key="2">
    <source>
        <dbReference type="Proteomes" id="UP000515406"/>
    </source>
</evidence>
<reference evidence="1 2" key="1">
    <citation type="submission" date="2020-07" db="EMBL/GenBank/DDBJ databases">
        <authorList>
            <person name="Pothier F. J."/>
        </authorList>
    </citation>
    <scope>NUCLEOTIDE SEQUENCE [LARGE SCALE GENOMIC DNA]</scope>
    <source>
        <strain evidence="1 2">CFBP 498</strain>
    </source>
</reference>
<accession>A0A6V7DQQ3</accession>
<dbReference type="EMBL" id="LR828257">
    <property type="protein sequence ID" value="CAD0338859.1"/>
    <property type="molecule type" value="Genomic_DNA"/>
</dbReference>
<dbReference type="AlphaFoldDB" id="A0A6V7DQQ3"/>
<dbReference type="Proteomes" id="UP000515406">
    <property type="component" value="Chromosome"/>
</dbReference>
<organism evidence="1 2">
    <name type="scientific">Xanthomonas hortorum pv. vitians</name>
    <dbReference type="NCBI Taxonomy" id="83224"/>
    <lineage>
        <taxon>Bacteria</taxon>
        <taxon>Pseudomonadati</taxon>
        <taxon>Pseudomonadota</taxon>
        <taxon>Gammaproteobacteria</taxon>
        <taxon>Lysobacterales</taxon>
        <taxon>Lysobacteraceae</taxon>
        <taxon>Xanthomonas</taxon>
    </lineage>
</organism>
<sequence length="35" mass="3910">MRERPILFNGAMVPTCALIAAQLDLIDQQAKPEVR</sequence>
<protein>
    <submittedName>
        <fullName evidence="1">Uncharacterized protein</fullName>
    </submittedName>
</protein>
<keyword evidence="2" id="KW-1185">Reference proteome</keyword>
<proteinExistence type="predicted"/>